<feature type="compositionally biased region" description="Polar residues" evidence="1">
    <location>
        <begin position="138"/>
        <end position="147"/>
    </location>
</feature>
<feature type="compositionally biased region" description="Polar residues" evidence="1">
    <location>
        <begin position="460"/>
        <end position="485"/>
    </location>
</feature>
<evidence type="ECO:0000256" key="1">
    <source>
        <dbReference type="SAM" id="MobiDB-lite"/>
    </source>
</evidence>
<protein>
    <submittedName>
        <fullName evidence="2">Uncharacterized protein</fullName>
    </submittedName>
</protein>
<feature type="compositionally biased region" description="Basic and acidic residues" evidence="1">
    <location>
        <begin position="178"/>
        <end position="209"/>
    </location>
</feature>
<organism evidence="2 3">
    <name type="scientific">Fomitopsis schrenkii</name>
    <name type="common">Brown rot fungus</name>
    <dbReference type="NCBI Taxonomy" id="2126942"/>
    <lineage>
        <taxon>Eukaryota</taxon>
        <taxon>Fungi</taxon>
        <taxon>Dikarya</taxon>
        <taxon>Basidiomycota</taxon>
        <taxon>Agaricomycotina</taxon>
        <taxon>Agaricomycetes</taxon>
        <taxon>Polyporales</taxon>
        <taxon>Fomitopsis</taxon>
    </lineage>
</organism>
<name>S8EJR9_FOMSC</name>
<evidence type="ECO:0000313" key="2">
    <source>
        <dbReference type="EMBL" id="EPT03574.1"/>
    </source>
</evidence>
<dbReference type="AlphaFoldDB" id="S8EJR9"/>
<accession>S8EJR9</accession>
<feature type="region of interest" description="Disordered" evidence="1">
    <location>
        <begin position="228"/>
        <end position="253"/>
    </location>
</feature>
<dbReference type="InParanoid" id="S8EJR9"/>
<feature type="region of interest" description="Disordered" evidence="1">
    <location>
        <begin position="106"/>
        <end position="213"/>
    </location>
</feature>
<dbReference type="eggNOG" id="ENOG502STHZ">
    <property type="taxonomic scope" value="Eukaryota"/>
</dbReference>
<feature type="compositionally biased region" description="Basic and acidic residues" evidence="1">
    <location>
        <begin position="149"/>
        <end position="164"/>
    </location>
</feature>
<reference evidence="2 3" key="1">
    <citation type="journal article" date="2012" name="Science">
        <title>The Paleozoic origin of enzymatic lignin decomposition reconstructed from 31 fungal genomes.</title>
        <authorList>
            <person name="Floudas D."/>
            <person name="Binder M."/>
            <person name="Riley R."/>
            <person name="Barry K."/>
            <person name="Blanchette R.A."/>
            <person name="Henrissat B."/>
            <person name="Martinez A.T."/>
            <person name="Otillar R."/>
            <person name="Spatafora J.W."/>
            <person name="Yadav J.S."/>
            <person name="Aerts A."/>
            <person name="Benoit I."/>
            <person name="Boyd A."/>
            <person name="Carlson A."/>
            <person name="Copeland A."/>
            <person name="Coutinho P.M."/>
            <person name="de Vries R.P."/>
            <person name="Ferreira P."/>
            <person name="Findley K."/>
            <person name="Foster B."/>
            <person name="Gaskell J."/>
            <person name="Glotzer D."/>
            <person name="Gorecki P."/>
            <person name="Heitman J."/>
            <person name="Hesse C."/>
            <person name="Hori C."/>
            <person name="Igarashi K."/>
            <person name="Jurgens J.A."/>
            <person name="Kallen N."/>
            <person name="Kersten P."/>
            <person name="Kohler A."/>
            <person name="Kuees U."/>
            <person name="Kumar T.K.A."/>
            <person name="Kuo A."/>
            <person name="LaButti K."/>
            <person name="Larrondo L.F."/>
            <person name="Lindquist E."/>
            <person name="Ling A."/>
            <person name="Lombard V."/>
            <person name="Lucas S."/>
            <person name="Lundell T."/>
            <person name="Martin R."/>
            <person name="McLaughlin D.J."/>
            <person name="Morgenstern I."/>
            <person name="Morin E."/>
            <person name="Murat C."/>
            <person name="Nagy L.G."/>
            <person name="Nolan M."/>
            <person name="Ohm R.A."/>
            <person name="Patyshakuliyeva A."/>
            <person name="Rokas A."/>
            <person name="Ruiz-Duenas F.J."/>
            <person name="Sabat G."/>
            <person name="Salamov A."/>
            <person name="Samejima M."/>
            <person name="Schmutz J."/>
            <person name="Slot J.C."/>
            <person name="St John F."/>
            <person name="Stenlid J."/>
            <person name="Sun H."/>
            <person name="Sun S."/>
            <person name="Syed K."/>
            <person name="Tsang A."/>
            <person name="Wiebenga A."/>
            <person name="Young D."/>
            <person name="Pisabarro A."/>
            <person name="Eastwood D.C."/>
            <person name="Martin F."/>
            <person name="Cullen D."/>
            <person name="Grigoriev I.V."/>
            <person name="Hibbett D.S."/>
        </authorList>
    </citation>
    <scope>NUCLEOTIDE SEQUENCE</scope>
    <source>
        <strain evidence="3">FP-58527</strain>
    </source>
</reference>
<dbReference type="OrthoDB" id="2537141at2759"/>
<evidence type="ECO:0000313" key="3">
    <source>
        <dbReference type="Proteomes" id="UP000015241"/>
    </source>
</evidence>
<dbReference type="Proteomes" id="UP000015241">
    <property type="component" value="Unassembled WGS sequence"/>
</dbReference>
<dbReference type="STRING" id="743788.S8EJR9"/>
<dbReference type="HOGENOM" id="CLU_017237_0_0_1"/>
<gene>
    <name evidence="2" type="ORF">FOMPIDRAFT_86853</name>
</gene>
<feature type="region of interest" description="Disordered" evidence="1">
    <location>
        <begin position="434"/>
        <end position="534"/>
    </location>
</feature>
<feature type="region of interest" description="Disordered" evidence="1">
    <location>
        <begin position="319"/>
        <end position="357"/>
    </location>
</feature>
<feature type="compositionally biased region" description="Basic residues" evidence="1">
    <location>
        <begin position="244"/>
        <end position="253"/>
    </location>
</feature>
<dbReference type="EMBL" id="KE504129">
    <property type="protein sequence ID" value="EPT03574.1"/>
    <property type="molecule type" value="Genomic_DNA"/>
</dbReference>
<proteinExistence type="predicted"/>
<feature type="region of interest" description="Disordered" evidence="1">
    <location>
        <begin position="375"/>
        <end position="394"/>
    </location>
</feature>
<sequence>MPAHEQAFGDGALPLTATNLHSIRPTSQTDKTKLIRDFVASQEVYSARYSKESCATSAIWDRGSPGATGKIPTHKASSREILVSAFDTPILKPRVPANAELAPGRVSLSKIREGPPSEVQGSETRPLKASKSKHLVRSGSQKENVSKTPDGHKESHRVQQDVKKAAQQTLDRYTVKAQADKQHEAPPKKRRRSPDSTDPEHAARLAERRERRRVKRAIVAPKALIDAASDEEDGSDSGAMKATKATKQRKKKSTSLAAGLALMHGFTAKNIGKNRLTVQPERRNGVFSKGKASAKVGISTKRNATAAFSECQFLSAVKRPTKSRDKTCDEASQEDSDNSSVSKPSAEDPVLRSYKGTTEFLPKRRGRKALDIAEHHSDFSEGQARPGKKKPASIVWDIEIDGKSLPSDSEPSELDDPRDGTIVLDTHAKWTADAPASVGPAAPTHVVSDDRSPSCEEMNESQSAVDASADRVSTVSLRPSESASQLPRRLLPGPHMSRFFPSLPAAPDGSANDEPMSAVGEQKMPSSRLSSRRTDLVAQPSMAEPPAGDMKMHFAPSSHVSAAQQTTDALLPIMHSPALGNSVSISMSVLDRELRALDDDDDGLLYAVYGQEHASEEYCSVLSLAQSGSRDARPRAHSELYSIGDNGLETTPSAPSPSTPDMYTWAEQAEYLDGPAEHWGFATDAEAGSIYPAGLLDVDDGYESWHIDADEIAMTREYALASDDTPLYFAEANAVEPLRLSPVLEALPFDDDAYMSESQGFNEVDLDYLATDFRPHTATSWCSATEEPTMSSASVIASASELSAELLVPSFAQGRDLLLGLSERSGIERNPYSIMSVEEDVAKSLRGHWLPQRL</sequence>
<keyword evidence="3" id="KW-1185">Reference proteome</keyword>